<sequence>MVHHSFQEFADHPGVRARQLGLDRAEGSPLLALFGKRLRTAYEMLDGREPGWRENVNASLATTITPLAAGSGLRLGSHGPGALGVAVDFESEEFVRQLPLLGRRARLTALREVVDLHVPGSSAGRLLDEASEQLGTSAARHDAEAPARAGRTLDRLAALAPGELTENGAYFADELTREWTRLHG</sequence>
<organism evidence="1 2">
    <name type="scientific">Streptomyces capitiformicae</name>
    <dbReference type="NCBI Taxonomy" id="2014920"/>
    <lineage>
        <taxon>Bacteria</taxon>
        <taxon>Bacillati</taxon>
        <taxon>Actinomycetota</taxon>
        <taxon>Actinomycetes</taxon>
        <taxon>Kitasatosporales</taxon>
        <taxon>Streptomycetaceae</taxon>
        <taxon>Streptomyces</taxon>
    </lineage>
</organism>
<comment type="caution">
    <text evidence="1">The sequence shown here is derived from an EMBL/GenBank/DDBJ whole genome shotgun (WGS) entry which is preliminary data.</text>
</comment>
<protein>
    <submittedName>
        <fullName evidence="1">Uncharacterized protein</fullName>
    </submittedName>
</protein>
<reference evidence="1" key="2">
    <citation type="submission" date="2020-09" db="EMBL/GenBank/DDBJ databases">
        <authorList>
            <person name="Sun Q."/>
            <person name="Zhou Y."/>
        </authorList>
    </citation>
    <scope>NUCLEOTIDE SEQUENCE</scope>
    <source>
        <strain evidence="1">CGMCC 4.7403</strain>
    </source>
</reference>
<keyword evidence="2" id="KW-1185">Reference proteome</keyword>
<proteinExistence type="predicted"/>
<dbReference type="EMBL" id="BNAT01000003">
    <property type="protein sequence ID" value="GHH83634.1"/>
    <property type="molecule type" value="Genomic_DNA"/>
</dbReference>
<reference evidence="1" key="1">
    <citation type="journal article" date="2014" name="Int. J. Syst. Evol. Microbiol.">
        <title>Complete genome sequence of Corynebacterium casei LMG S-19264T (=DSM 44701T), isolated from a smear-ripened cheese.</title>
        <authorList>
            <consortium name="US DOE Joint Genome Institute (JGI-PGF)"/>
            <person name="Walter F."/>
            <person name="Albersmeier A."/>
            <person name="Kalinowski J."/>
            <person name="Ruckert C."/>
        </authorList>
    </citation>
    <scope>NUCLEOTIDE SEQUENCE</scope>
    <source>
        <strain evidence="1">CGMCC 4.7403</strain>
    </source>
</reference>
<evidence type="ECO:0000313" key="2">
    <source>
        <dbReference type="Proteomes" id="UP000603227"/>
    </source>
</evidence>
<name>A0A919L4X7_9ACTN</name>
<dbReference type="Proteomes" id="UP000603227">
    <property type="component" value="Unassembled WGS sequence"/>
</dbReference>
<accession>A0A919L4X7</accession>
<evidence type="ECO:0000313" key="1">
    <source>
        <dbReference type="EMBL" id="GHH83634.1"/>
    </source>
</evidence>
<dbReference type="AlphaFoldDB" id="A0A919L4X7"/>
<gene>
    <name evidence="1" type="ORF">GCM10017771_10730</name>
</gene>